<keyword evidence="1" id="KW-1133">Transmembrane helix</keyword>
<sequence length="79" mass="8914">MTARGRVAGHSGDSSLQFTTCIIGICLQYPFYGLRRSTNMLPPKTHHTLRFVCLFVSLMCLRVPTPLVTPFSSFIYFLV</sequence>
<evidence type="ECO:0000256" key="1">
    <source>
        <dbReference type="SAM" id="Phobius"/>
    </source>
</evidence>
<accession>A0A0E9WAY6</accession>
<keyword evidence="1" id="KW-0472">Membrane</keyword>
<protein>
    <submittedName>
        <fullName evidence="2">Uncharacterized protein</fullName>
    </submittedName>
</protein>
<reference evidence="2" key="2">
    <citation type="journal article" date="2015" name="Fish Shellfish Immunol.">
        <title>Early steps in the European eel (Anguilla anguilla)-Vibrio vulnificus interaction in the gills: Role of the RtxA13 toxin.</title>
        <authorList>
            <person name="Callol A."/>
            <person name="Pajuelo D."/>
            <person name="Ebbesson L."/>
            <person name="Teles M."/>
            <person name="MacKenzie S."/>
            <person name="Amaro C."/>
        </authorList>
    </citation>
    <scope>NUCLEOTIDE SEQUENCE</scope>
</reference>
<feature type="transmembrane region" description="Helical" evidence="1">
    <location>
        <begin position="52"/>
        <end position="78"/>
    </location>
</feature>
<reference evidence="2" key="1">
    <citation type="submission" date="2014-11" db="EMBL/GenBank/DDBJ databases">
        <authorList>
            <person name="Amaro Gonzalez C."/>
        </authorList>
    </citation>
    <scope>NUCLEOTIDE SEQUENCE</scope>
</reference>
<dbReference type="EMBL" id="GBXM01021919">
    <property type="protein sequence ID" value="JAH86658.1"/>
    <property type="molecule type" value="Transcribed_RNA"/>
</dbReference>
<organism evidence="2">
    <name type="scientific">Anguilla anguilla</name>
    <name type="common">European freshwater eel</name>
    <name type="synonym">Muraena anguilla</name>
    <dbReference type="NCBI Taxonomy" id="7936"/>
    <lineage>
        <taxon>Eukaryota</taxon>
        <taxon>Metazoa</taxon>
        <taxon>Chordata</taxon>
        <taxon>Craniata</taxon>
        <taxon>Vertebrata</taxon>
        <taxon>Euteleostomi</taxon>
        <taxon>Actinopterygii</taxon>
        <taxon>Neopterygii</taxon>
        <taxon>Teleostei</taxon>
        <taxon>Anguilliformes</taxon>
        <taxon>Anguillidae</taxon>
        <taxon>Anguilla</taxon>
    </lineage>
</organism>
<dbReference type="AlphaFoldDB" id="A0A0E9WAY6"/>
<name>A0A0E9WAY6_ANGAN</name>
<evidence type="ECO:0000313" key="2">
    <source>
        <dbReference type="EMBL" id="JAH86658.1"/>
    </source>
</evidence>
<feature type="transmembrane region" description="Helical" evidence="1">
    <location>
        <begin position="15"/>
        <end position="32"/>
    </location>
</feature>
<keyword evidence="1" id="KW-0812">Transmembrane</keyword>
<proteinExistence type="predicted"/>